<evidence type="ECO:0000256" key="12">
    <source>
        <dbReference type="ARBA" id="ARBA00022726"/>
    </source>
</evidence>
<keyword evidence="12" id="KW-0660">Purine salvage</keyword>
<dbReference type="AlphaFoldDB" id="A0A087UUG1"/>
<evidence type="ECO:0000256" key="9">
    <source>
        <dbReference type="ARBA" id="ARBA00022490"/>
    </source>
</evidence>
<evidence type="ECO:0000256" key="10">
    <source>
        <dbReference type="ARBA" id="ARBA00022676"/>
    </source>
</evidence>
<comment type="subunit">
    <text evidence="6">Homodimer.</text>
</comment>
<comment type="function">
    <text evidence="2">Catalyzes a salvage reaction resulting in the formation of AMP, that is energically less costly than de novo synthesis.</text>
</comment>
<evidence type="ECO:0000256" key="4">
    <source>
        <dbReference type="ARBA" id="ARBA00004659"/>
    </source>
</evidence>
<evidence type="ECO:0000256" key="3">
    <source>
        <dbReference type="ARBA" id="ARBA00004496"/>
    </source>
</evidence>
<dbReference type="Pfam" id="PF00156">
    <property type="entry name" value="Pribosyltran"/>
    <property type="match status" value="1"/>
</dbReference>
<keyword evidence="10 14" id="KW-0328">Glycosyltransferase</keyword>
<dbReference type="OMA" id="QAYDLEY"/>
<evidence type="ECO:0000256" key="8">
    <source>
        <dbReference type="ARBA" id="ARBA00017366"/>
    </source>
</evidence>
<comment type="subcellular location">
    <subcellularLocation>
        <location evidence="3">Cytoplasm</location>
    </subcellularLocation>
</comment>
<dbReference type="InterPro" id="IPR005764">
    <property type="entry name" value="Ade_phspho_trans"/>
</dbReference>
<dbReference type="Gene3D" id="3.40.50.2020">
    <property type="match status" value="1"/>
</dbReference>
<sequence>MSENIILEIKNAIQSHPDFPKKGVLFRDFLPILQNPTLFDKMISLFQNYIKEKVSDVHCIVGIESRGFLLGPTLALKMNIPFIPVRKPGKLPGNVKKEFYSLEYGSDALEIQVDAVTTGQNIIIIDDLIATGGSMEAAVKLIRSIGGNVQCCLAVIELNELKGRSKISAP</sequence>
<dbReference type="OrthoDB" id="363185at2759"/>
<reference evidence="14 15" key="1">
    <citation type="submission" date="2013-11" db="EMBL/GenBank/DDBJ databases">
        <title>Genome sequencing of Stegodyphus mimosarum.</title>
        <authorList>
            <person name="Bechsgaard J."/>
        </authorList>
    </citation>
    <scope>NUCLEOTIDE SEQUENCE [LARGE SCALE GENOMIC DNA]</scope>
</reference>
<comment type="similarity">
    <text evidence="5">Belongs to the purine/pyrimidine phosphoribosyltransferase family.</text>
</comment>
<dbReference type="GO" id="GO:0006168">
    <property type="term" value="P:adenine salvage"/>
    <property type="evidence" value="ECO:0007669"/>
    <property type="project" value="InterPro"/>
</dbReference>
<feature type="domain" description="Phosphoribosyltransferase" evidence="13">
    <location>
        <begin position="32"/>
        <end position="155"/>
    </location>
</feature>
<dbReference type="InterPro" id="IPR050054">
    <property type="entry name" value="UPRTase/APRTase"/>
</dbReference>
<dbReference type="GO" id="GO:0044209">
    <property type="term" value="P:AMP salvage"/>
    <property type="evidence" value="ECO:0007669"/>
    <property type="project" value="UniProtKB-UniPathway"/>
</dbReference>
<dbReference type="PANTHER" id="PTHR32315:SF3">
    <property type="entry name" value="ADENINE PHOSPHORIBOSYLTRANSFERASE"/>
    <property type="match status" value="1"/>
</dbReference>
<dbReference type="SUPFAM" id="SSF53271">
    <property type="entry name" value="PRTase-like"/>
    <property type="match status" value="1"/>
</dbReference>
<evidence type="ECO:0000313" key="14">
    <source>
        <dbReference type="EMBL" id="KFM81000.1"/>
    </source>
</evidence>
<evidence type="ECO:0000259" key="13">
    <source>
        <dbReference type="Pfam" id="PF00156"/>
    </source>
</evidence>
<comment type="pathway">
    <text evidence="4">Purine metabolism; AMP biosynthesis via salvage pathway; AMP from adenine: step 1/1.</text>
</comment>
<organism evidence="14 15">
    <name type="scientific">Stegodyphus mimosarum</name>
    <name type="common">African social velvet spider</name>
    <dbReference type="NCBI Taxonomy" id="407821"/>
    <lineage>
        <taxon>Eukaryota</taxon>
        <taxon>Metazoa</taxon>
        <taxon>Ecdysozoa</taxon>
        <taxon>Arthropoda</taxon>
        <taxon>Chelicerata</taxon>
        <taxon>Arachnida</taxon>
        <taxon>Araneae</taxon>
        <taxon>Araneomorphae</taxon>
        <taxon>Entelegynae</taxon>
        <taxon>Eresoidea</taxon>
        <taxon>Eresidae</taxon>
        <taxon>Stegodyphus</taxon>
    </lineage>
</organism>
<dbReference type="UniPathway" id="UPA00588">
    <property type="reaction ID" value="UER00646"/>
</dbReference>
<dbReference type="GO" id="GO:0003999">
    <property type="term" value="F:adenine phosphoribosyltransferase activity"/>
    <property type="evidence" value="ECO:0007669"/>
    <property type="project" value="UniProtKB-EC"/>
</dbReference>
<keyword evidence="9" id="KW-0963">Cytoplasm</keyword>
<comment type="catalytic activity">
    <reaction evidence="1">
        <text>AMP + diphosphate = 5-phospho-alpha-D-ribose 1-diphosphate + adenine</text>
        <dbReference type="Rhea" id="RHEA:16609"/>
        <dbReference type="ChEBI" id="CHEBI:16708"/>
        <dbReference type="ChEBI" id="CHEBI:33019"/>
        <dbReference type="ChEBI" id="CHEBI:58017"/>
        <dbReference type="ChEBI" id="CHEBI:456215"/>
        <dbReference type="EC" id="2.4.2.7"/>
    </reaction>
</comment>
<evidence type="ECO:0000256" key="7">
    <source>
        <dbReference type="ARBA" id="ARBA00011893"/>
    </source>
</evidence>
<dbReference type="PANTHER" id="PTHR32315">
    <property type="entry name" value="ADENINE PHOSPHORIBOSYLTRANSFERASE"/>
    <property type="match status" value="1"/>
</dbReference>
<dbReference type="NCBIfam" id="TIGR01090">
    <property type="entry name" value="apt"/>
    <property type="match status" value="1"/>
</dbReference>
<evidence type="ECO:0000256" key="11">
    <source>
        <dbReference type="ARBA" id="ARBA00022679"/>
    </source>
</evidence>
<proteinExistence type="inferred from homology"/>
<evidence type="ECO:0000256" key="6">
    <source>
        <dbReference type="ARBA" id="ARBA00011738"/>
    </source>
</evidence>
<name>A0A087UUG1_STEMI</name>
<evidence type="ECO:0000256" key="1">
    <source>
        <dbReference type="ARBA" id="ARBA00000868"/>
    </source>
</evidence>
<dbReference type="GO" id="GO:0016208">
    <property type="term" value="F:AMP binding"/>
    <property type="evidence" value="ECO:0007669"/>
    <property type="project" value="TreeGrafter"/>
</dbReference>
<dbReference type="InterPro" id="IPR029057">
    <property type="entry name" value="PRTase-like"/>
</dbReference>
<dbReference type="NCBIfam" id="NF002634">
    <property type="entry name" value="PRK02304.1-3"/>
    <property type="match status" value="1"/>
</dbReference>
<evidence type="ECO:0000256" key="2">
    <source>
        <dbReference type="ARBA" id="ARBA00003968"/>
    </source>
</evidence>
<dbReference type="GO" id="GO:0006166">
    <property type="term" value="P:purine ribonucleoside salvage"/>
    <property type="evidence" value="ECO:0007669"/>
    <property type="project" value="UniProtKB-KW"/>
</dbReference>
<dbReference type="STRING" id="407821.A0A087UUG1"/>
<dbReference type="FunFam" id="3.40.50.2020:FF:000004">
    <property type="entry name" value="Adenine phosphoribosyltransferase"/>
    <property type="match status" value="1"/>
</dbReference>
<dbReference type="GO" id="GO:0005737">
    <property type="term" value="C:cytoplasm"/>
    <property type="evidence" value="ECO:0007669"/>
    <property type="project" value="UniProtKB-SubCell"/>
</dbReference>
<dbReference type="CDD" id="cd06223">
    <property type="entry name" value="PRTases_typeI"/>
    <property type="match status" value="1"/>
</dbReference>
<dbReference type="NCBIfam" id="NF002636">
    <property type="entry name" value="PRK02304.1-5"/>
    <property type="match status" value="1"/>
</dbReference>
<dbReference type="GO" id="GO:0002055">
    <property type="term" value="F:adenine binding"/>
    <property type="evidence" value="ECO:0007669"/>
    <property type="project" value="TreeGrafter"/>
</dbReference>
<dbReference type="InterPro" id="IPR000836">
    <property type="entry name" value="PRTase_dom"/>
</dbReference>
<protein>
    <recommendedName>
        <fullName evidence="8">Adenine phosphoribosyltransferase</fullName>
        <ecNumber evidence="7">2.4.2.7</ecNumber>
    </recommendedName>
</protein>
<keyword evidence="11 14" id="KW-0808">Transferase</keyword>
<gene>
    <name evidence="14" type="ORF">X975_22845</name>
</gene>
<evidence type="ECO:0000256" key="5">
    <source>
        <dbReference type="ARBA" id="ARBA00008391"/>
    </source>
</evidence>
<dbReference type="Proteomes" id="UP000054359">
    <property type="component" value="Unassembled WGS sequence"/>
</dbReference>
<keyword evidence="15" id="KW-1185">Reference proteome</keyword>
<accession>A0A087UUG1</accession>
<dbReference type="EC" id="2.4.2.7" evidence="7"/>
<dbReference type="EMBL" id="KK121675">
    <property type="protein sequence ID" value="KFM81000.1"/>
    <property type="molecule type" value="Genomic_DNA"/>
</dbReference>
<feature type="non-terminal residue" evidence="14">
    <location>
        <position position="170"/>
    </location>
</feature>
<dbReference type="HAMAP" id="MF_00004">
    <property type="entry name" value="Aden_phosphoribosyltr"/>
    <property type="match status" value="1"/>
</dbReference>
<evidence type="ECO:0000313" key="15">
    <source>
        <dbReference type="Proteomes" id="UP000054359"/>
    </source>
</evidence>